<organism evidence="2">
    <name type="scientific">Siphoviridae sp. ctoiW10</name>
    <dbReference type="NCBI Taxonomy" id="2827592"/>
    <lineage>
        <taxon>Viruses</taxon>
        <taxon>Duplodnaviria</taxon>
        <taxon>Heunggongvirae</taxon>
        <taxon>Uroviricota</taxon>
        <taxon>Caudoviricetes</taxon>
    </lineage>
</organism>
<dbReference type="InterPro" id="IPR009785">
    <property type="entry name" value="Prophage_Lj928_Orf309"/>
</dbReference>
<protein>
    <recommendedName>
        <fullName evidence="3">DUF1351 domain-containing protein</fullName>
    </recommendedName>
</protein>
<sequence>MSSAMEFAITTDLTPLKEFNISANFAECQAWLEENLAPYRGMVVTEEAIGAAKKYRANIRSVAGRIDECRKMAKAAALASYAPFEEKCKALTALCDESAANLDGQIKAFDERRRTEKLAAIRAFFDERIGELAEFLPWEAVLDKRWGNATYSEEQAHKDILVAISKCDSSIAAIRGLNSEFETTLLEEYKQCHDLPTVLKKDQALKRVKEIEERRKAEQEQRRQQAEAARAAEEAARAERVQAAVEAARAIQTEAPAPAAEVQPKRTAPQTVTLSFRVTGTVEQLNGLRDYMLANGIAFGRAD</sequence>
<evidence type="ECO:0008006" key="3">
    <source>
        <dbReference type="Google" id="ProtNLM"/>
    </source>
</evidence>
<feature type="coiled-coil region" evidence="1">
    <location>
        <begin position="201"/>
        <end position="241"/>
    </location>
</feature>
<dbReference type="Pfam" id="PF07083">
    <property type="entry name" value="DUF1351"/>
    <property type="match status" value="1"/>
</dbReference>
<evidence type="ECO:0000313" key="2">
    <source>
        <dbReference type="EMBL" id="DAD71787.1"/>
    </source>
</evidence>
<name>A0A8S5LPM5_9CAUD</name>
<keyword evidence="1" id="KW-0175">Coiled coil</keyword>
<proteinExistence type="predicted"/>
<accession>A0A8S5LPM5</accession>
<evidence type="ECO:0000256" key="1">
    <source>
        <dbReference type="SAM" id="Coils"/>
    </source>
</evidence>
<reference evidence="2" key="1">
    <citation type="journal article" date="2021" name="Proc. Natl. Acad. Sci. U.S.A.">
        <title>A Catalog of Tens of Thousands of Viruses from Human Metagenomes Reveals Hidden Associations with Chronic Diseases.</title>
        <authorList>
            <person name="Tisza M.J."/>
            <person name="Buck C.B."/>
        </authorList>
    </citation>
    <scope>NUCLEOTIDE SEQUENCE</scope>
    <source>
        <strain evidence="2">CtoiW10</strain>
    </source>
</reference>
<dbReference type="EMBL" id="BK015888">
    <property type="protein sequence ID" value="DAD71787.1"/>
    <property type="molecule type" value="Genomic_DNA"/>
</dbReference>